<keyword evidence="3" id="KW-0732">Signal</keyword>
<proteinExistence type="predicted"/>
<feature type="transmembrane region" description="Helical" evidence="6">
    <location>
        <begin position="86"/>
        <end position="106"/>
    </location>
</feature>
<dbReference type="OrthoDB" id="5950623at2759"/>
<protein>
    <submittedName>
        <fullName evidence="8">(apollo) hypothetical protein</fullName>
    </submittedName>
</protein>
<keyword evidence="6" id="KW-0812">Transmembrane</keyword>
<organism evidence="8 9">
    <name type="scientific">Parnassius apollo</name>
    <name type="common">Apollo butterfly</name>
    <name type="synonym">Papilio apollo</name>
    <dbReference type="NCBI Taxonomy" id="110799"/>
    <lineage>
        <taxon>Eukaryota</taxon>
        <taxon>Metazoa</taxon>
        <taxon>Ecdysozoa</taxon>
        <taxon>Arthropoda</taxon>
        <taxon>Hexapoda</taxon>
        <taxon>Insecta</taxon>
        <taxon>Pterygota</taxon>
        <taxon>Neoptera</taxon>
        <taxon>Endopterygota</taxon>
        <taxon>Lepidoptera</taxon>
        <taxon>Glossata</taxon>
        <taxon>Ditrysia</taxon>
        <taxon>Papilionoidea</taxon>
        <taxon>Papilionidae</taxon>
        <taxon>Parnassiinae</taxon>
        <taxon>Parnassini</taxon>
        <taxon>Parnassius</taxon>
        <taxon>Parnassius</taxon>
    </lineage>
</organism>
<feature type="transmembrane region" description="Helical" evidence="6">
    <location>
        <begin position="303"/>
        <end position="324"/>
    </location>
</feature>
<reference evidence="8" key="1">
    <citation type="submission" date="2021-04" db="EMBL/GenBank/DDBJ databases">
        <authorList>
            <person name="Tunstrom K."/>
        </authorList>
    </citation>
    <scope>NUCLEOTIDE SEQUENCE</scope>
</reference>
<evidence type="ECO:0000313" key="9">
    <source>
        <dbReference type="Proteomes" id="UP000691718"/>
    </source>
</evidence>
<feature type="domain" description="GDNF/GAS1" evidence="7">
    <location>
        <begin position="203"/>
        <end position="277"/>
    </location>
</feature>
<evidence type="ECO:0000256" key="6">
    <source>
        <dbReference type="SAM" id="Phobius"/>
    </source>
</evidence>
<evidence type="ECO:0000256" key="5">
    <source>
        <dbReference type="ARBA" id="ARBA00023180"/>
    </source>
</evidence>
<dbReference type="EMBL" id="CAJQZP010001584">
    <property type="protein sequence ID" value="CAG5055673.1"/>
    <property type="molecule type" value="Genomic_DNA"/>
</dbReference>
<sequence>MLVTYLEASRDLCETDSILFGAELAVCRIIGAKLSTAGRTTGQSCAIPAWRTRIEERIAKTRALIGRLICFRSGNTRPRIARTVRMAFAGTNVMWLVAAVLAVASLRACATPCTEARTRCAYRTGCGYALNNYMYLCSDVLSEPTSVCPKPCEHALIALTSTEEGKELMNCQCEDEYCVEAKQRIDICRSQVLNGAANATSSCRLSQLICLADAQCSTALSYYRQLCRSMYRGRKCSNRCLNSIEILKKQEKAAALTECRCDGDEDFDCPRMQSNLARLCFHKHQKNNTRTHKKTPHEETSSATTITFTPASSILGLICMFYWFTFT</sequence>
<evidence type="ECO:0000256" key="2">
    <source>
        <dbReference type="ARBA" id="ARBA00022475"/>
    </source>
</evidence>
<evidence type="ECO:0000256" key="1">
    <source>
        <dbReference type="ARBA" id="ARBA00004236"/>
    </source>
</evidence>
<evidence type="ECO:0000256" key="4">
    <source>
        <dbReference type="ARBA" id="ARBA00023136"/>
    </source>
</evidence>
<keyword evidence="6" id="KW-1133">Transmembrane helix</keyword>
<keyword evidence="4 6" id="KW-0472">Membrane</keyword>
<dbReference type="InterPro" id="IPR016017">
    <property type="entry name" value="GDNF/GAS1"/>
</dbReference>
<keyword evidence="5" id="KW-0325">Glycoprotein</keyword>
<dbReference type="PANTHER" id="PTHR16840">
    <property type="entry name" value="GROWTH ARREST-SPECIFIC PROTEIN 1"/>
    <property type="match status" value="1"/>
</dbReference>
<dbReference type="InterPro" id="IPR039596">
    <property type="entry name" value="GAS1"/>
</dbReference>
<evidence type="ECO:0000313" key="8">
    <source>
        <dbReference type="EMBL" id="CAG5055673.1"/>
    </source>
</evidence>
<name>A0A8S3Y9U8_PARAO</name>
<dbReference type="GO" id="GO:0051726">
    <property type="term" value="P:regulation of cell cycle"/>
    <property type="evidence" value="ECO:0007669"/>
    <property type="project" value="InterPro"/>
</dbReference>
<evidence type="ECO:0000259" key="7">
    <source>
        <dbReference type="Pfam" id="PF02351"/>
    </source>
</evidence>
<dbReference type="Pfam" id="PF02351">
    <property type="entry name" value="GDNF"/>
    <property type="match status" value="1"/>
</dbReference>
<keyword evidence="2" id="KW-1003">Cell membrane</keyword>
<dbReference type="PANTHER" id="PTHR16840:SF3">
    <property type="entry name" value="GROWTH ARREST-SPECIFIC PROTEIN 1"/>
    <property type="match status" value="1"/>
</dbReference>
<gene>
    <name evidence="8" type="ORF">PAPOLLO_LOCUS26387</name>
</gene>
<comment type="subcellular location">
    <subcellularLocation>
        <location evidence="1">Cell membrane</location>
    </subcellularLocation>
</comment>
<accession>A0A8S3Y9U8</accession>
<evidence type="ECO:0000256" key="3">
    <source>
        <dbReference type="ARBA" id="ARBA00022729"/>
    </source>
</evidence>
<dbReference type="GO" id="GO:0005886">
    <property type="term" value="C:plasma membrane"/>
    <property type="evidence" value="ECO:0007669"/>
    <property type="project" value="UniProtKB-SubCell"/>
</dbReference>
<comment type="caution">
    <text evidence="8">The sequence shown here is derived from an EMBL/GenBank/DDBJ whole genome shotgun (WGS) entry which is preliminary data.</text>
</comment>
<dbReference type="Proteomes" id="UP000691718">
    <property type="component" value="Unassembled WGS sequence"/>
</dbReference>
<keyword evidence="9" id="KW-1185">Reference proteome</keyword>
<dbReference type="AlphaFoldDB" id="A0A8S3Y9U8"/>